<dbReference type="HOGENOM" id="CLU_007091_3_1_1"/>
<accession>M7TKK4</accession>
<feature type="domain" description="Xylanolytic transcriptional activator regulatory" evidence="7">
    <location>
        <begin position="192"/>
        <end position="266"/>
    </location>
</feature>
<sequence length="614" mass="67984">MHAMARSVMNKNRYFGQSHWANGVLLCKSILEIFEQHTRLKNSEVMLLMQQLKPLGRAIKAHRTPKLTFDFGGNIPAREVADSLVAAYIGSLESVYRILHVPSFRRDYDSYWTAPGSADPGFVIQLQLVMAIGGALYDDVFSLRKLAVQWVYEAQAWLIAPKFKSKFNLVSLQNMALLCLARQTTSLGGDLVWVSLGSILRSAIYSGLHRDPDKLPNMTQLKAELRRRLWGTILEFTLQTSMDSGGPPMITLDESDTRLPANCDDEQLVEGSSDAASSQSAETFTDMSVALIFRESFLIRLAIVRFLNSMKSKGTYRETLRLHERHANKYQTQLSTAYKSMSRSLQALAPSDRAPSIFQKRMLDLIFSRYFIALHVPFFASAFTEPAYAFSRKTVVEMSLKAYYCARPQAALVHVPSSGPSVAPAADTTTATSVSVSGVDEYARLSATGGGFFRYIPHQASVLIGVELQNQIQEDVAFGLPTARPDLLNVLHDANLWAVQRVQAGETNIKGFVLTVALSAHIDASLQGLDTTGCEQHVLKQALQAGYECRDILKQDNAGIAEESTSSGTDQFGLDTMGDADEDWEAGVFYDFTNIDSVLGLDVSPEQDLEPSWR</sequence>
<proteinExistence type="predicted"/>
<evidence type="ECO:0000256" key="2">
    <source>
        <dbReference type="ARBA" id="ARBA00022833"/>
    </source>
</evidence>
<keyword evidence="6" id="KW-0539">Nucleus</keyword>
<dbReference type="PANTHER" id="PTHR31944:SF131">
    <property type="entry name" value="HEME-RESPONSIVE ZINC FINGER TRANSCRIPTION FACTOR HAP1"/>
    <property type="match status" value="1"/>
</dbReference>
<dbReference type="Proteomes" id="UP000012174">
    <property type="component" value="Unassembled WGS sequence"/>
</dbReference>
<dbReference type="InterPro" id="IPR051430">
    <property type="entry name" value="Fungal_TF_Env_Response"/>
</dbReference>
<keyword evidence="1" id="KW-0479">Metal-binding</keyword>
<evidence type="ECO:0000313" key="8">
    <source>
        <dbReference type="EMBL" id="EMR67245.1"/>
    </source>
</evidence>
<dbReference type="STRING" id="1287681.M7TKK4"/>
<dbReference type="OrthoDB" id="4337792at2759"/>
<organism evidence="8 9">
    <name type="scientific">Eutypa lata (strain UCR-EL1)</name>
    <name type="common">Grapevine dieback disease fungus</name>
    <name type="synonym">Eutypa armeniacae</name>
    <dbReference type="NCBI Taxonomy" id="1287681"/>
    <lineage>
        <taxon>Eukaryota</taxon>
        <taxon>Fungi</taxon>
        <taxon>Dikarya</taxon>
        <taxon>Ascomycota</taxon>
        <taxon>Pezizomycotina</taxon>
        <taxon>Sordariomycetes</taxon>
        <taxon>Xylariomycetidae</taxon>
        <taxon>Xylariales</taxon>
        <taxon>Diatrypaceae</taxon>
        <taxon>Eutypa</taxon>
    </lineage>
</organism>
<dbReference type="GO" id="GO:0005634">
    <property type="term" value="C:nucleus"/>
    <property type="evidence" value="ECO:0007669"/>
    <property type="project" value="TreeGrafter"/>
</dbReference>
<dbReference type="AlphaFoldDB" id="M7TKK4"/>
<evidence type="ECO:0000256" key="5">
    <source>
        <dbReference type="ARBA" id="ARBA00023163"/>
    </source>
</evidence>
<name>M7TKK4_EUTLA</name>
<evidence type="ECO:0000259" key="7">
    <source>
        <dbReference type="SMART" id="SM00906"/>
    </source>
</evidence>
<evidence type="ECO:0000256" key="6">
    <source>
        <dbReference type="ARBA" id="ARBA00023242"/>
    </source>
</evidence>
<dbReference type="PANTHER" id="PTHR31944">
    <property type="entry name" value="HEME-RESPONSIVE ZINC FINGER TRANSCRIPTION FACTOR HAP1"/>
    <property type="match status" value="1"/>
</dbReference>
<dbReference type="eggNOG" id="ENOG502SMMJ">
    <property type="taxonomic scope" value="Eukaryota"/>
</dbReference>
<keyword evidence="3" id="KW-0805">Transcription regulation</keyword>
<keyword evidence="5" id="KW-0804">Transcription</keyword>
<evidence type="ECO:0000256" key="1">
    <source>
        <dbReference type="ARBA" id="ARBA00022723"/>
    </source>
</evidence>
<dbReference type="EMBL" id="KB706480">
    <property type="protein sequence ID" value="EMR67245.1"/>
    <property type="molecule type" value="Genomic_DNA"/>
</dbReference>
<dbReference type="GO" id="GO:0000978">
    <property type="term" value="F:RNA polymerase II cis-regulatory region sequence-specific DNA binding"/>
    <property type="evidence" value="ECO:0007669"/>
    <property type="project" value="TreeGrafter"/>
</dbReference>
<reference evidence="9" key="1">
    <citation type="journal article" date="2013" name="Genome Announc.">
        <title>Draft genome sequence of the grapevine dieback fungus Eutypa lata UCR-EL1.</title>
        <authorList>
            <person name="Blanco-Ulate B."/>
            <person name="Rolshausen P.E."/>
            <person name="Cantu D."/>
        </authorList>
    </citation>
    <scope>NUCLEOTIDE SEQUENCE [LARGE SCALE GENOMIC DNA]</scope>
    <source>
        <strain evidence="9">UCR-EL1</strain>
    </source>
</reference>
<dbReference type="Pfam" id="PF04082">
    <property type="entry name" value="Fungal_trans"/>
    <property type="match status" value="1"/>
</dbReference>
<evidence type="ECO:0000256" key="4">
    <source>
        <dbReference type="ARBA" id="ARBA00023125"/>
    </source>
</evidence>
<evidence type="ECO:0000256" key="3">
    <source>
        <dbReference type="ARBA" id="ARBA00023015"/>
    </source>
</evidence>
<keyword evidence="9" id="KW-1185">Reference proteome</keyword>
<keyword evidence="4" id="KW-0238">DNA-binding</keyword>
<dbReference type="GO" id="GO:0001228">
    <property type="term" value="F:DNA-binding transcription activator activity, RNA polymerase II-specific"/>
    <property type="evidence" value="ECO:0007669"/>
    <property type="project" value="TreeGrafter"/>
</dbReference>
<dbReference type="GO" id="GO:0006351">
    <property type="term" value="P:DNA-templated transcription"/>
    <property type="evidence" value="ECO:0007669"/>
    <property type="project" value="InterPro"/>
</dbReference>
<dbReference type="OMA" id="TWISEPE"/>
<evidence type="ECO:0000313" key="9">
    <source>
        <dbReference type="Proteomes" id="UP000012174"/>
    </source>
</evidence>
<dbReference type="InterPro" id="IPR007219">
    <property type="entry name" value="XnlR_reg_dom"/>
</dbReference>
<dbReference type="GO" id="GO:0008270">
    <property type="term" value="F:zinc ion binding"/>
    <property type="evidence" value="ECO:0007669"/>
    <property type="project" value="InterPro"/>
</dbReference>
<dbReference type="SMART" id="SM00906">
    <property type="entry name" value="Fungal_trans"/>
    <property type="match status" value="1"/>
</dbReference>
<keyword evidence="2" id="KW-0862">Zinc</keyword>
<gene>
    <name evidence="8" type="ORF">UCREL1_5753</name>
</gene>
<dbReference type="CDD" id="cd12148">
    <property type="entry name" value="fungal_TF_MHR"/>
    <property type="match status" value="1"/>
</dbReference>
<protein>
    <submittedName>
        <fullName evidence="8">Putative c6 transcription protein</fullName>
    </submittedName>
</protein>
<dbReference type="KEGG" id="ela:UCREL1_5753"/>